<evidence type="ECO:0000313" key="2">
    <source>
        <dbReference type="EMBL" id="KAF2154716.1"/>
    </source>
</evidence>
<keyword evidence="1" id="KW-0472">Membrane</keyword>
<dbReference type="Proteomes" id="UP000799439">
    <property type="component" value="Unassembled WGS sequence"/>
</dbReference>
<feature type="transmembrane region" description="Helical" evidence="1">
    <location>
        <begin position="138"/>
        <end position="162"/>
    </location>
</feature>
<accession>A0A9P4J505</accession>
<keyword evidence="1" id="KW-1133">Transmembrane helix</keyword>
<dbReference type="EMBL" id="ML996083">
    <property type="protein sequence ID" value="KAF2154716.1"/>
    <property type="molecule type" value="Genomic_DNA"/>
</dbReference>
<evidence type="ECO:0000313" key="3">
    <source>
        <dbReference type="Proteomes" id="UP000799439"/>
    </source>
</evidence>
<keyword evidence="1" id="KW-0812">Transmembrane</keyword>
<name>A0A9P4J505_9PEZI</name>
<gene>
    <name evidence="2" type="ORF">K461DRAFT_275873</name>
</gene>
<dbReference type="AlphaFoldDB" id="A0A9P4J505"/>
<proteinExistence type="predicted"/>
<keyword evidence="3" id="KW-1185">Reference proteome</keyword>
<reference evidence="2" key="1">
    <citation type="journal article" date="2020" name="Stud. Mycol.">
        <title>101 Dothideomycetes genomes: a test case for predicting lifestyles and emergence of pathogens.</title>
        <authorList>
            <person name="Haridas S."/>
            <person name="Albert R."/>
            <person name="Binder M."/>
            <person name="Bloem J."/>
            <person name="Labutti K."/>
            <person name="Salamov A."/>
            <person name="Andreopoulos B."/>
            <person name="Baker S."/>
            <person name="Barry K."/>
            <person name="Bills G."/>
            <person name="Bluhm B."/>
            <person name="Cannon C."/>
            <person name="Castanera R."/>
            <person name="Culley D."/>
            <person name="Daum C."/>
            <person name="Ezra D."/>
            <person name="Gonzalez J."/>
            <person name="Henrissat B."/>
            <person name="Kuo A."/>
            <person name="Liang C."/>
            <person name="Lipzen A."/>
            <person name="Lutzoni F."/>
            <person name="Magnuson J."/>
            <person name="Mondo S."/>
            <person name="Nolan M."/>
            <person name="Ohm R."/>
            <person name="Pangilinan J."/>
            <person name="Park H.-J."/>
            <person name="Ramirez L."/>
            <person name="Alfaro M."/>
            <person name="Sun H."/>
            <person name="Tritt A."/>
            <person name="Yoshinaga Y."/>
            <person name="Zwiers L.-H."/>
            <person name="Turgeon B."/>
            <person name="Goodwin S."/>
            <person name="Spatafora J."/>
            <person name="Crous P."/>
            <person name="Grigoriev I."/>
        </authorList>
    </citation>
    <scope>NUCLEOTIDE SEQUENCE</scope>
    <source>
        <strain evidence="2">CBS 260.36</strain>
    </source>
</reference>
<organism evidence="2 3">
    <name type="scientific">Myriangium duriaei CBS 260.36</name>
    <dbReference type="NCBI Taxonomy" id="1168546"/>
    <lineage>
        <taxon>Eukaryota</taxon>
        <taxon>Fungi</taxon>
        <taxon>Dikarya</taxon>
        <taxon>Ascomycota</taxon>
        <taxon>Pezizomycotina</taxon>
        <taxon>Dothideomycetes</taxon>
        <taxon>Dothideomycetidae</taxon>
        <taxon>Myriangiales</taxon>
        <taxon>Myriangiaceae</taxon>
        <taxon>Myriangium</taxon>
    </lineage>
</organism>
<sequence length="169" mass="19134">MPDNRTRRLANQRHFAADLTSSTLTTFIPIGIDTTITLTPGRITIATADNITTITRTATTYSTPNPVTVPTATPLERRLIALARVPNAKRRNIDFGLLKHIADIEGEWPAESLYWWLKLWIAYWFSGLVIVGPTFAGMLLWAFLLVVYLSFYLLVTLIRLMVMELRQNA</sequence>
<comment type="caution">
    <text evidence="2">The sequence shown here is derived from an EMBL/GenBank/DDBJ whole genome shotgun (WGS) entry which is preliminary data.</text>
</comment>
<feature type="transmembrane region" description="Helical" evidence="1">
    <location>
        <begin position="113"/>
        <end position="132"/>
    </location>
</feature>
<evidence type="ECO:0000256" key="1">
    <source>
        <dbReference type="SAM" id="Phobius"/>
    </source>
</evidence>
<protein>
    <submittedName>
        <fullName evidence="2">Uncharacterized protein</fullName>
    </submittedName>
</protein>